<dbReference type="EMBL" id="JAVDWN010000010">
    <property type="protein sequence ID" value="MDR7164893.1"/>
    <property type="molecule type" value="Genomic_DNA"/>
</dbReference>
<dbReference type="GO" id="GO:0004386">
    <property type="term" value="F:helicase activity"/>
    <property type="evidence" value="ECO:0007669"/>
    <property type="project" value="UniProtKB-KW"/>
</dbReference>
<dbReference type="Proteomes" id="UP001262032">
    <property type="component" value="Unassembled WGS sequence"/>
</dbReference>
<proteinExistence type="predicted"/>
<evidence type="ECO:0000313" key="6">
    <source>
        <dbReference type="Proteomes" id="UP001262032"/>
    </source>
</evidence>
<keyword evidence="2" id="KW-0378">Hydrolase</keyword>
<dbReference type="InterPro" id="IPR038726">
    <property type="entry name" value="PDDEXK_AddAB-type"/>
</dbReference>
<keyword evidence="2" id="KW-0547">Nucleotide-binding</keyword>
<evidence type="ECO:0000256" key="2">
    <source>
        <dbReference type="ARBA" id="ARBA00022806"/>
    </source>
</evidence>
<comment type="caution">
    <text evidence="5">The sequence shown here is derived from an EMBL/GenBank/DDBJ whole genome shotgun (WGS) entry which is preliminary data.</text>
</comment>
<protein>
    <recommendedName>
        <fullName evidence="4">PD-(D/E)XK endonuclease-like domain-containing protein</fullName>
    </recommendedName>
</protein>
<organism evidence="5 6">
    <name type="scientific">Pseudarthrobacter oxydans</name>
    <name type="common">Arthrobacter oxydans</name>
    <dbReference type="NCBI Taxonomy" id="1671"/>
    <lineage>
        <taxon>Bacteria</taxon>
        <taxon>Bacillati</taxon>
        <taxon>Actinomycetota</taxon>
        <taxon>Actinomycetes</taxon>
        <taxon>Micrococcales</taxon>
        <taxon>Micrococcaceae</taxon>
        <taxon>Pseudarthrobacter</taxon>
    </lineage>
</organism>
<evidence type="ECO:0000256" key="1">
    <source>
        <dbReference type="ARBA" id="ARBA00022763"/>
    </source>
</evidence>
<keyword evidence="3" id="KW-0234">DNA repair</keyword>
<keyword evidence="2" id="KW-0067">ATP-binding</keyword>
<dbReference type="AlphaFoldDB" id="A0AAW8NBB4"/>
<accession>A0AAW8NBB4</accession>
<evidence type="ECO:0000259" key="4">
    <source>
        <dbReference type="Pfam" id="PF12705"/>
    </source>
</evidence>
<dbReference type="RefSeq" id="WP_310114021.1">
    <property type="nucleotide sequence ID" value="NZ_JAVDTN010000017.1"/>
</dbReference>
<dbReference type="InterPro" id="IPR011604">
    <property type="entry name" value="PDDEXK-like_dom_sf"/>
</dbReference>
<feature type="domain" description="PD-(D/E)XK endonuclease-like" evidence="4">
    <location>
        <begin position="12"/>
        <end position="265"/>
    </location>
</feature>
<evidence type="ECO:0000256" key="3">
    <source>
        <dbReference type="ARBA" id="ARBA00023204"/>
    </source>
</evidence>
<keyword evidence="2" id="KW-0347">Helicase</keyword>
<gene>
    <name evidence="5" type="ORF">J2X12_002931</name>
</gene>
<name>A0AAW8NBB4_PSEOX</name>
<dbReference type="GeneID" id="97424158"/>
<keyword evidence="1" id="KW-0227">DNA damage</keyword>
<dbReference type="Gene3D" id="3.90.320.10">
    <property type="match status" value="1"/>
</dbReference>
<evidence type="ECO:0000313" key="5">
    <source>
        <dbReference type="EMBL" id="MDR7164893.1"/>
    </source>
</evidence>
<dbReference type="GO" id="GO:0006281">
    <property type="term" value="P:DNA repair"/>
    <property type="evidence" value="ECO:0007669"/>
    <property type="project" value="UniProtKB-KW"/>
</dbReference>
<reference evidence="5" key="1">
    <citation type="submission" date="2023-07" db="EMBL/GenBank/DDBJ databases">
        <title>Sorghum-associated microbial communities from plants grown in Nebraska, USA.</title>
        <authorList>
            <person name="Schachtman D."/>
        </authorList>
    </citation>
    <scope>NUCLEOTIDE SEQUENCE</scope>
    <source>
        <strain evidence="5">BE261</strain>
    </source>
</reference>
<dbReference type="Pfam" id="PF12705">
    <property type="entry name" value="PDDEXK_1"/>
    <property type="match status" value="1"/>
</dbReference>
<sequence>MAEPEPKPIRRSVSQLTSYASCGESYRLQKVAKAPQRPAAWFAMGRAAHKAIEDYENCGRVMTAEEAVEVFNVSYDSEIATDFAKWPDWDAWLTGGRKGGEQDVADRKVIGGYQVEQYIDYALEHAEEWRVIASEVGFEIEIGGVLTTGYIDQVRQHADGSIEVADPKGGSTIPGSAVQLAVYAKAVEQYMGVRPSKACFLKLARPATARGKAKPLLELHHDLSLWSDELLERMFRDFDKAERLGLYLPNASDDCHRTCSVAEYCTIPGKGFPERAAQFSTIRRRPDVATMKEAA</sequence>